<gene>
    <name evidence="2" type="ORF">SAMN06296065_11395</name>
</gene>
<dbReference type="Proteomes" id="UP001157910">
    <property type="component" value="Unassembled WGS sequence"/>
</dbReference>
<protein>
    <submittedName>
        <fullName evidence="2">Uncharacterized protein</fullName>
    </submittedName>
</protein>
<keyword evidence="3" id="KW-1185">Reference proteome</keyword>
<evidence type="ECO:0000256" key="1">
    <source>
        <dbReference type="SAM" id="MobiDB-lite"/>
    </source>
</evidence>
<evidence type="ECO:0000313" key="3">
    <source>
        <dbReference type="Proteomes" id="UP001157910"/>
    </source>
</evidence>
<organism evidence="2 3">
    <name type="scientific">Novosphingobium panipatense</name>
    <dbReference type="NCBI Taxonomy" id="428991"/>
    <lineage>
        <taxon>Bacteria</taxon>
        <taxon>Pseudomonadati</taxon>
        <taxon>Pseudomonadota</taxon>
        <taxon>Alphaproteobacteria</taxon>
        <taxon>Sphingomonadales</taxon>
        <taxon>Sphingomonadaceae</taxon>
        <taxon>Novosphingobium</taxon>
    </lineage>
</organism>
<reference evidence="2 3" key="1">
    <citation type="submission" date="2017-05" db="EMBL/GenBank/DDBJ databases">
        <authorList>
            <person name="Varghese N."/>
            <person name="Submissions S."/>
        </authorList>
    </citation>
    <scope>NUCLEOTIDE SEQUENCE [LARGE SCALE GENOMIC DNA]</scope>
    <source>
        <strain evidence="2 3">SM16</strain>
    </source>
</reference>
<sequence length="33" mass="4012">MRLAELLGRQIARELHEEQNRQREQKDDPARQP</sequence>
<name>A0ABY1QSU3_9SPHN</name>
<proteinExistence type="predicted"/>
<dbReference type="EMBL" id="FXUI01000013">
    <property type="protein sequence ID" value="SMP79690.1"/>
    <property type="molecule type" value="Genomic_DNA"/>
</dbReference>
<feature type="region of interest" description="Disordered" evidence="1">
    <location>
        <begin position="13"/>
        <end position="33"/>
    </location>
</feature>
<accession>A0ABY1QSU3</accession>
<comment type="caution">
    <text evidence="2">The sequence shown here is derived from an EMBL/GenBank/DDBJ whole genome shotgun (WGS) entry which is preliminary data.</text>
</comment>
<evidence type="ECO:0000313" key="2">
    <source>
        <dbReference type="EMBL" id="SMP79690.1"/>
    </source>
</evidence>